<dbReference type="AlphaFoldDB" id="A0A087Y0I3"/>
<dbReference type="InterPro" id="IPR003054">
    <property type="entry name" value="Keratin_II"/>
</dbReference>
<feature type="compositionally biased region" description="Basic and acidic residues" evidence="5">
    <location>
        <begin position="390"/>
        <end position="399"/>
    </location>
</feature>
<reference evidence="8" key="1">
    <citation type="submission" date="2013-10" db="EMBL/GenBank/DDBJ databases">
        <authorList>
            <person name="Schartl M."/>
            <person name="Warren W."/>
        </authorList>
    </citation>
    <scope>NUCLEOTIDE SEQUENCE [LARGE SCALE GENOMIC DNA]</scope>
    <source>
        <strain evidence="8">female</strain>
    </source>
</reference>
<keyword evidence="8" id="KW-1185">Reference proteome</keyword>
<dbReference type="PANTHER" id="PTHR45616:SF9">
    <property type="entry name" value="KERATIN, TYPE II CYTOSKELETAL 8-RELATED"/>
    <property type="match status" value="1"/>
</dbReference>
<dbReference type="FunFam" id="1.20.5.500:FF:000001">
    <property type="entry name" value="Type II keratin 23"/>
    <property type="match status" value="1"/>
</dbReference>
<accession>A0A087Y0I3</accession>
<reference evidence="7" key="3">
    <citation type="submission" date="2025-09" db="UniProtKB">
        <authorList>
            <consortium name="Ensembl"/>
        </authorList>
    </citation>
    <scope>IDENTIFICATION</scope>
</reference>
<dbReference type="GO" id="GO:0045109">
    <property type="term" value="P:intermediate filament organization"/>
    <property type="evidence" value="ECO:0007669"/>
    <property type="project" value="TreeGrafter"/>
</dbReference>
<dbReference type="InterPro" id="IPR032444">
    <property type="entry name" value="Keratin_2_head"/>
</dbReference>
<evidence type="ECO:0000313" key="7">
    <source>
        <dbReference type="Ensembl" id="ENSPFOP00000011536.2"/>
    </source>
</evidence>
<evidence type="ECO:0000256" key="2">
    <source>
        <dbReference type="ARBA" id="ARBA00023054"/>
    </source>
</evidence>
<comment type="similarity">
    <text evidence="3">Belongs to the intermediate filament family.</text>
</comment>
<evidence type="ECO:0000259" key="6">
    <source>
        <dbReference type="PROSITE" id="PS51842"/>
    </source>
</evidence>
<feature type="region of interest" description="Disordered" evidence="5">
    <location>
        <begin position="380"/>
        <end position="414"/>
    </location>
</feature>
<dbReference type="FunFam" id="1.20.5.1160:FF:000001">
    <property type="entry name" value="Keratin type II"/>
    <property type="match status" value="1"/>
</dbReference>
<organism evidence="7 8">
    <name type="scientific">Poecilia formosa</name>
    <name type="common">Amazon molly</name>
    <name type="synonym">Limia formosa</name>
    <dbReference type="NCBI Taxonomy" id="48698"/>
    <lineage>
        <taxon>Eukaryota</taxon>
        <taxon>Metazoa</taxon>
        <taxon>Chordata</taxon>
        <taxon>Craniata</taxon>
        <taxon>Vertebrata</taxon>
        <taxon>Euteleostomi</taxon>
        <taxon>Actinopterygii</taxon>
        <taxon>Neopterygii</taxon>
        <taxon>Teleostei</taxon>
        <taxon>Neoteleostei</taxon>
        <taxon>Acanthomorphata</taxon>
        <taxon>Ovalentaria</taxon>
        <taxon>Atherinomorphae</taxon>
        <taxon>Cyprinodontiformes</taxon>
        <taxon>Poeciliidae</taxon>
        <taxon>Poeciliinae</taxon>
        <taxon>Poecilia</taxon>
    </lineage>
</organism>
<dbReference type="PANTHER" id="PTHR45616">
    <property type="entry name" value="GATA-TYPE DOMAIN-CONTAINING PROTEIN"/>
    <property type="match status" value="1"/>
</dbReference>
<dbReference type="Gene3D" id="1.20.5.170">
    <property type="match status" value="1"/>
</dbReference>
<dbReference type="SMART" id="SM01391">
    <property type="entry name" value="Filament"/>
    <property type="match status" value="1"/>
</dbReference>
<keyword evidence="2 4" id="KW-0175">Coiled coil</keyword>
<dbReference type="PROSITE" id="PS51842">
    <property type="entry name" value="IF_ROD_2"/>
    <property type="match status" value="1"/>
</dbReference>
<protein>
    <submittedName>
        <fullName evidence="7">Si:dkey-222n6.2</fullName>
    </submittedName>
</protein>
<feature type="coiled-coil region" evidence="4">
    <location>
        <begin position="302"/>
        <end position="329"/>
    </location>
</feature>
<dbReference type="STRING" id="48698.ENSPFOP00000011536"/>
<dbReference type="Proteomes" id="UP000028760">
    <property type="component" value="Unassembled WGS sequence"/>
</dbReference>
<dbReference type="GO" id="GO:0045095">
    <property type="term" value="C:keratin filament"/>
    <property type="evidence" value="ECO:0007669"/>
    <property type="project" value="InterPro"/>
</dbReference>
<dbReference type="Gene3D" id="1.20.5.500">
    <property type="entry name" value="Single helix bin"/>
    <property type="match status" value="1"/>
</dbReference>
<dbReference type="Pfam" id="PF00038">
    <property type="entry name" value="Filament"/>
    <property type="match status" value="1"/>
</dbReference>
<dbReference type="GO" id="GO:0031424">
    <property type="term" value="P:keratinization"/>
    <property type="evidence" value="ECO:0007669"/>
    <property type="project" value="TreeGrafter"/>
</dbReference>
<dbReference type="EMBL" id="AYCK01009218">
    <property type="status" value="NOT_ANNOTATED_CDS"/>
    <property type="molecule type" value="Genomic_DNA"/>
</dbReference>
<feature type="domain" description="IF rod" evidence="6">
    <location>
        <begin position="46"/>
        <end position="358"/>
    </location>
</feature>
<evidence type="ECO:0000256" key="1">
    <source>
        <dbReference type="ARBA" id="ARBA00022754"/>
    </source>
</evidence>
<proteinExistence type="inferred from homology"/>
<dbReference type="GO" id="GO:0030280">
    <property type="term" value="F:structural constituent of skin epidermis"/>
    <property type="evidence" value="ECO:0007669"/>
    <property type="project" value="TreeGrafter"/>
</dbReference>
<dbReference type="Ensembl" id="ENSPFOT00000011552.2">
    <property type="protein sequence ID" value="ENSPFOP00000011536.2"/>
    <property type="gene ID" value="ENSPFOG00000011524.2"/>
</dbReference>
<dbReference type="SUPFAM" id="SSF64593">
    <property type="entry name" value="Intermediate filament protein, coiled coil region"/>
    <property type="match status" value="2"/>
</dbReference>
<feature type="coiled-coil region" evidence="4">
    <location>
        <begin position="155"/>
        <end position="182"/>
    </location>
</feature>
<keyword evidence="1" id="KW-0403">Intermediate filament</keyword>
<dbReference type="Gene3D" id="1.20.5.1160">
    <property type="entry name" value="Vasodilator-stimulated phosphoprotein"/>
    <property type="match status" value="1"/>
</dbReference>
<reference evidence="7" key="2">
    <citation type="submission" date="2025-08" db="UniProtKB">
        <authorList>
            <consortium name="Ensembl"/>
        </authorList>
    </citation>
    <scope>IDENTIFICATION</scope>
</reference>
<dbReference type="OMA" id="STELMYK"/>
<sequence>MGFNPVPKSSTTNNVVPIKPVTVNKSLLTPLKIDIDPEVQALRTQEKEQIKGLNDRFASHIKKVQLLEQQNQMLETKWQLLQSQAASSSSTELMYKAFIANLQKQLEGLHNDGKRLEAETSSWNGALEKFRSKYEEEASKRTDSEFCFVQRHQDVDAAFNSKVELETKLSDLTEEFNLLKAVHNEKEMTELVGTLKDTSVVVEMDNSRSLNMDEIVSDVKAHYEEIAAQSREETERWYRTKIDLMTIQANQYGDDLHSTKVEIAEMNRLIGRLQHEIDVIKPQCDRIQNSICEVESNGERAVLNAKNRIKDLEKALMEAKHVMAKQIREYQELMNIKLALDIEISTYMKLMEGEEDRFGQKTVVNIRSAPIRHVSSAPVRHVSSAPVRHVSSEPIRDVSSEPTQTNHQRRRSGPILIKTIETHDISYN</sequence>
<dbReference type="GO" id="GO:0005615">
    <property type="term" value="C:extracellular space"/>
    <property type="evidence" value="ECO:0007669"/>
    <property type="project" value="TreeGrafter"/>
</dbReference>
<dbReference type="Pfam" id="PF16208">
    <property type="entry name" value="Keratin_2_head"/>
    <property type="match status" value="1"/>
</dbReference>
<dbReference type="GeneTree" id="ENSGT00940000161090"/>
<feature type="coiled-coil region" evidence="4">
    <location>
        <begin position="50"/>
        <end position="119"/>
    </location>
</feature>
<evidence type="ECO:0000313" key="8">
    <source>
        <dbReference type="Proteomes" id="UP000028760"/>
    </source>
</evidence>
<dbReference type="PRINTS" id="PR01276">
    <property type="entry name" value="TYPE2KERATIN"/>
</dbReference>
<evidence type="ECO:0000256" key="3">
    <source>
        <dbReference type="ARBA" id="ARBA00061646"/>
    </source>
</evidence>
<evidence type="ECO:0000256" key="4">
    <source>
        <dbReference type="SAM" id="Coils"/>
    </source>
</evidence>
<dbReference type="InterPro" id="IPR039008">
    <property type="entry name" value="IF_rod_dom"/>
</dbReference>
<name>A0A087Y0I3_POEFO</name>
<evidence type="ECO:0000256" key="5">
    <source>
        <dbReference type="SAM" id="MobiDB-lite"/>
    </source>
</evidence>